<gene>
    <name evidence="11" type="ORF">A2851_01665</name>
</gene>
<dbReference type="Proteomes" id="UP000176863">
    <property type="component" value="Unassembled WGS sequence"/>
</dbReference>
<dbReference type="STRING" id="1798480.A2851_01665"/>
<feature type="domain" description="ATP phosphoribosyltransferase catalytic" evidence="10">
    <location>
        <begin position="57"/>
        <end position="200"/>
    </location>
</feature>
<evidence type="ECO:0000256" key="6">
    <source>
        <dbReference type="ARBA" id="ARBA00022679"/>
    </source>
</evidence>
<dbReference type="Pfam" id="PF01634">
    <property type="entry name" value="HisG"/>
    <property type="match status" value="1"/>
</dbReference>
<dbReference type="GO" id="GO:0003879">
    <property type="term" value="F:ATP phosphoribosyltransferase activity"/>
    <property type="evidence" value="ECO:0007669"/>
    <property type="project" value="UniProtKB-UniRule"/>
</dbReference>
<evidence type="ECO:0000313" key="12">
    <source>
        <dbReference type="Proteomes" id="UP000176863"/>
    </source>
</evidence>
<reference evidence="11 12" key="1">
    <citation type="journal article" date="2016" name="Nat. Commun.">
        <title>Thousands of microbial genomes shed light on interconnected biogeochemical processes in an aquifer system.</title>
        <authorList>
            <person name="Anantharaman K."/>
            <person name="Brown C.T."/>
            <person name="Hug L.A."/>
            <person name="Sharon I."/>
            <person name="Castelle C.J."/>
            <person name="Probst A.J."/>
            <person name="Thomas B.C."/>
            <person name="Singh A."/>
            <person name="Wilkins M.J."/>
            <person name="Karaoz U."/>
            <person name="Brodie E.L."/>
            <person name="Williams K.H."/>
            <person name="Hubbard S.S."/>
            <person name="Banfield J.F."/>
        </authorList>
    </citation>
    <scope>NUCLEOTIDE SEQUENCE [LARGE SCALE GENOMIC DNA]</scope>
</reference>
<keyword evidence="6 11" id="KW-0808">Transferase</keyword>
<evidence type="ECO:0000256" key="4">
    <source>
        <dbReference type="ARBA" id="ARBA00022605"/>
    </source>
</evidence>
<dbReference type="PROSITE" id="PS01316">
    <property type="entry name" value="ATP_P_PHORIBOSYLTR"/>
    <property type="match status" value="1"/>
</dbReference>
<sequence length="212" mass="23348">MHFTYTAERQRIAIQKSGRLFQASMDFLVSRGLSFPKNGRSLIHPSDNFEVDLLYLRDDDIPEYVSRGVADFGIVGQNVLAEKGIELPVVSKLDFGRCKLVIAAPRNSRIKEPRDLQGRRIATGYPKLLSDFLAREGIEASIVPISGSAEITPELDLADAICDIVQTGATLEAHDLVPLFTLMESQAVLISSPFAKQAKDRFLSEIGINSTV</sequence>
<organism evidence="11 12">
    <name type="scientific">Candidatus Kaiserbacteria bacterium RIFCSPHIGHO2_01_FULL_53_29</name>
    <dbReference type="NCBI Taxonomy" id="1798480"/>
    <lineage>
        <taxon>Bacteria</taxon>
        <taxon>Candidatus Kaiseribacteriota</taxon>
    </lineage>
</organism>
<dbReference type="AlphaFoldDB" id="A0A1F6CVT3"/>
<dbReference type="InterPro" id="IPR018198">
    <property type="entry name" value="ATP_PRibTrfase_CS"/>
</dbReference>
<dbReference type="PANTHER" id="PTHR21403">
    <property type="entry name" value="ATP PHOSPHORIBOSYLTRANSFERASE ATP-PRTASE"/>
    <property type="match status" value="1"/>
</dbReference>
<keyword evidence="5 11" id="KW-0328">Glycosyltransferase</keyword>
<proteinExistence type="predicted"/>
<dbReference type="PANTHER" id="PTHR21403:SF8">
    <property type="entry name" value="ATP PHOSPHORIBOSYLTRANSFERASE"/>
    <property type="match status" value="1"/>
</dbReference>
<dbReference type="UniPathway" id="UPA00031">
    <property type="reaction ID" value="UER00006"/>
</dbReference>
<dbReference type="NCBIfam" id="TIGR00070">
    <property type="entry name" value="hisG"/>
    <property type="match status" value="1"/>
</dbReference>
<evidence type="ECO:0000256" key="8">
    <source>
        <dbReference type="ARBA" id="ARBA00024861"/>
    </source>
</evidence>
<protein>
    <recommendedName>
        <fullName evidence="3 9">ATP phosphoribosyltransferase</fullName>
        <ecNumber evidence="3 9">2.4.2.17</ecNumber>
    </recommendedName>
</protein>
<keyword evidence="4" id="KW-0028">Amino-acid biosynthesis</keyword>
<evidence type="ECO:0000256" key="3">
    <source>
        <dbReference type="ARBA" id="ARBA00011946"/>
    </source>
</evidence>
<dbReference type="EMBL" id="MFKT01000014">
    <property type="protein sequence ID" value="OGG53279.1"/>
    <property type="molecule type" value="Genomic_DNA"/>
</dbReference>
<comment type="pathway">
    <text evidence="2">Amino-acid biosynthesis; L-histidine biosynthesis; L-histidine from 5-phospho-alpha-D-ribose 1-diphosphate: step 1/9.</text>
</comment>
<evidence type="ECO:0000256" key="2">
    <source>
        <dbReference type="ARBA" id="ARBA00004667"/>
    </source>
</evidence>
<dbReference type="GO" id="GO:0000105">
    <property type="term" value="P:L-histidine biosynthetic process"/>
    <property type="evidence" value="ECO:0007669"/>
    <property type="project" value="UniProtKB-UniRule"/>
</dbReference>
<dbReference type="InterPro" id="IPR001348">
    <property type="entry name" value="ATP_PRibTrfase_HisG"/>
</dbReference>
<dbReference type="SUPFAM" id="SSF53850">
    <property type="entry name" value="Periplasmic binding protein-like II"/>
    <property type="match status" value="1"/>
</dbReference>
<evidence type="ECO:0000256" key="9">
    <source>
        <dbReference type="NCBIfam" id="TIGR00070"/>
    </source>
</evidence>
<evidence type="ECO:0000313" key="11">
    <source>
        <dbReference type="EMBL" id="OGG53279.1"/>
    </source>
</evidence>
<comment type="catalytic activity">
    <reaction evidence="1">
        <text>1-(5-phospho-beta-D-ribosyl)-ATP + diphosphate = 5-phospho-alpha-D-ribose 1-diphosphate + ATP</text>
        <dbReference type="Rhea" id="RHEA:18473"/>
        <dbReference type="ChEBI" id="CHEBI:30616"/>
        <dbReference type="ChEBI" id="CHEBI:33019"/>
        <dbReference type="ChEBI" id="CHEBI:58017"/>
        <dbReference type="ChEBI" id="CHEBI:73183"/>
        <dbReference type="EC" id="2.4.2.17"/>
    </reaction>
</comment>
<evidence type="ECO:0000256" key="1">
    <source>
        <dbReference type="ARBA" id="ARBA00000915"/>
    </source>
</evidence>
<dbReference type="GO" id="GO:0005737">
    <property type="term" value="C:cytoplasm"/>
    <property type="evidence" value="ECO:0007669"/>
    <property type="project" value="InterPro"/>
</dbReference>
<dbReference type="InterPro" id="IPR013820">
    <property type="entry name" value="ATP_PRibTrfase_cat"/>
</dbReference>
<evidence type="ECO:0000256" key="5">
    <source>
        <dbReference type="ARBA" id="ARBA00022676"/>
    </source>
</evidence>
<comment type="function">
    <text evidence="8">Catalyzes the condensation of ATP and 5-phosphoribose 1-diphosphate to form N'-(5'-phosphoribosyl)-ATP (PR-ATP). Has a crucial role in the pathway because the rate of histidine biosynthesis seems to be controlled primarily by regulation of HisG enzymatic activity.</text>
</comment>
<dbReference type="Gene3D" id="3.40.190.10">
    <property type="entry name" value="Periplasmic binding protein-like II"/>
    <property type="match status" value="2"/>
</dbReference>
<evidence type="ECO:0000256" key="7">
    <source>
        <dbReference type="ARBA" id="ARBA00023102"/>
    </source>
</evidence>
<keyword evidence="7" id="KW-0368">Histidine biosynthesis</keyword>
<dbReference type="EC" id="2.4.2.17" evidence="3 9"/>
<accession>A0A1F6CVT3</accession>
<name>A0A1F6CVT3_9BACT</name>
<comment type="caution">
    <text evidence="11">The sequence shown here is derived from an EMBL/GenBank/DDBJ whole genome shotgun (WGS) entry which is preliminary data.</text>
</comment>
<evidence type="ECO:0000259" key="10">
    <source>
        <dbReference type="Pfam" id="PF01634"/>
    </source>
</evidence>